<accession>A0ABW9G9W7</accession>
<feature type="chain" id="PRO_5045145453" evidence="1">
    <location>
        <begin position="23"/>
        <end position="337"/>
    </location>
</feature>
<dbReference type="RefSeq" id="WP_408624702.1">
    <property type="nucleotide sequence ID" value="NZ_JBEQCT010000008.1"/>
</dbReference>
<organism evidence="2 3">
    <name type="scientific">Celerinatantimonas yamalensis</name>
    <dbReference type="NCBI Taxonomy" id="559956"/>
    <lineage>
        <taxon>Bacteria</taxon>
        <taxon>Pseudomonadati</taxon>
        <taxon>Pseudomonadota</taxon>
        <taxon>Gammaproteobacteria</taxon>
        <taxon>Celerinatantimonadaceae</taxon>
        <taxon>Celerinatantimonas</taxon>
    </lineage>
</organism>
<comment type="caution">
    <text evidence="2">The sequence shown here is derived from an EMBL/GenBank/DDBJ whole genome shotgun (WGS) entry which is preliminary data.</text>
</comment>
<keyword evidence="1" id="KW-0732">Signal</keyword>
<keyword evidence="3" id="KW-1185">Reference proteome</keyword>
<gene>
    <name evidence="2" type="ORF">ABUE30_15270</name>
</gene>
<dbReference type="Pfam" id="PF09839">
    <property type="entry name" value="DUF2066"/>
    <property type="match status" value="1"/>
</dbReference>
<evidence type="ECO:0000313" key="2">
    <source>
        <dbReference type="EMBL" id="MFM2486403.1"/>
    </source>
</evidence>
<evidence type="ECO:0000313" key="3">
    <source>
        <dbReference type="Proteomes" id="UP001629953"/>
    </source>
</evidence>
<dbReference type="InterPro" id="IPR018642">
    <property type="entry name" value="DUF2066"/>
</dbReference>
<feature type="signal peptide" evidence="1">
    <location>
        <begin position="1"/>
        <end position="22"/>
    </location>
</feature>
<protein>
    <submittedName>
        <fullName evidence="2">DUF2066 domain-containing protein</fullName>
    </submittedName>
</protein>
<proteinExistence type="predicted"/>
<dbReference type="EMBL" id="JBEQCT010000008">
    <property type="protein sequence ID" value="MFM2486403.1"/>
    <property type="molecule type" value="Genomic_DNA"/>
</dbReference>
<evidence type="ECO:0000256" key="1">
    <source>
        <dbReference type="SAM" id="SignalP"/>
    </source>
</evidence>
<sequence>MRILKNVLLMWVGLLCWHTVFAAQMVDPYQMTVASTGTLQVDQQNAFNHLIERVTGSDQALANPAIAKAASHAGDYLQQYAYQQQDGQKQMAVVFNRKQIEQMLIQAGLPFWADQRPLIIVWDVIEQKGQQAFVADGSDHATQLRTQAQQWALPIILPVMDLDDSMAISPADVWGSFVQPVTSASQRYNADVALMVKSYQDSNSALTNDWQLLDLHQHQIIAQGHDQGSAQGAIDAQMWQQVAAKLAARYAVVRSTTSGGEVQLTFTHINDFSQYHQIRHFLTSQPSVVAVSLLMVNQDSYTFVVKLADAWQPLQAALNLNDNYQPIDNAPYHYQRR</sequence>
<name>A0ABW9G9W7_9GAMM</name>
<dbReference type="Proteomes" id="UP001629953">
    <property type="component" value="Unassembled WGS sequence"/>
</dbReference>
<reference evidence="2 3" key="1">
    <citation type="journal article" date="2013" name="Int. J. Syst. Evol. Microbiol.">
        <title>Celerinatantimonas yamalensis sp. nov., a cold-adapted diazotrophic bacterium from a cold permafrost brine.</title>
        <authorList>
            <person name="Shcherbakova V."/>
            <person name="Chuvilskaya N."/>
            <person name="Rivkina E."/>
            <person name="Demidov N."/>
            <person name="Uchaeva V."/>
            <person name="Suetin S."/>
            <person name="Suzina N."/>
            <person name="Gilichinsky D."/>
        </authorList>
    </citation>
    <scope>NUCLEOTIDE SEQUENCE [LARGE SCALE GENOMIC DNA]</scope>
    <source>
        <strain evidence="2 3">C7</strain>
    </source>
</reference>